<comment type="caution">
    <text evidence="1">The sequence shown here is derived from an EMBL/GenBank/DDBJ whole genome shotgun (WGS) entry which is preliminary data.</text>
</comment>
<evidence type="ECO:0000313" key="2">
    <source>
        <dbReference type="Proteomes" id="UP000235347"/>
    </source>
</evidence>
<dbReference type="RefSeq" id="WP_102612744.1">
    <property type="nucleotide sequence ID" value="NZ_CADIKD010000030.1"/>
</dbReference>
<keyword evidence="2" id="KW-1185">Reference proteome</keyword>
<gene>
    <name evidence="1" type="ORF">C0Z19_26160</name>
</gene>
<reference evidence="1 2" key="1">
    <citation type="submission" date="2018-01" db="EMBL/GenBank/DDBJ databases">
        <title>Whole genome analyses suggest that Burkholderia sensu lato contains two further novel genera in the rhizoxinica-symbiotica group Mycetohabitans gen. nov., and Trinickia gen. nov.: implications for the evolution of diazotrophy and nodulation in the Burkholderiaceae.</title>
        <authorList>
            <person name="Estrada-de los Santos P."/>
            <person name="Palmer M."/>
            <person name="Chavez-Ramirez B."/>
            <person name="Beukes C."/>
            <person name="Steenkamp E.T."/>
            <person name="Hirsch A.M."/>
            <person name="Manyaka P."/>
            <person name="Maluk M."/>
            <person name="Lafos M."/>
            <person name="Crook M."/>
            <person name="Gross E."/>
            <person name="Simon M.F."/>
            <person name="Bueno dos Reis Junior F."/>
            <person name="Poole P.S."/>
            <person name="Venter S.N."/>
            <person name="James E.K."/>
        </authorList>
    </citation>
    <scope>NUCLEOTIDE SEQUENCE [LARGE SCALE GENOMIC DNA]</scope>
    <source>
        <strain evidence="1 2">GP25-8</strain>
    </source>
</reference>
<dbReference type="AlphaFoldDB" id="A0A2N7VGM2"/>
<organism evidence="1 2">
    <name type="scientific">Trinickia soli</name>
    <dbReference type="NCBI Taxonomy" id="380675"/>
    <lineage>
        <taxon>Bacteria</taxon>
        <taxon>Pseudomonadati</taxon>
        <taxon>Pseudomonadota</taxon>
        <taxon>Betaproteobacteria</taxon>
        <taxon>Burkholderiales</taxon>
        <taxon>Burkholderiaceae</taxon>
        <taxon>Trinickia</taxon>
    </lineage>
</organism>
<dbReference type="Proteomes" id="UP000235347">
    <property type="component" value="Unassembled WGS sequence"/>
</dbReference>
<sequence>MNADEIVREFGNPADAEGVAEIFDGLGTYQRPESPGDGRSFHDWVLIRRKGIELGFVDSEYQAGADRYRWGHGELLFSQAYFYAGFDDVQPFVGELPFGLCFTDSRHAARSKVAAYEETRHSYRSDTWDVDGYRLTVSYNGAGTSIDRIACRVLAAPIQTRRVLRWPNFDELIEAFGFVTRSPEFITLWREPLSESEYRAARDDGEIDLTGSYGATLHFAESNSGPVFRAVTLHRNRDSESVGWLGALPHALDFEDSPEALFGKISLPPVQHADSAVTGHAVWHFDAYTLHVLYSNVDNRLLRIKLIAPGTWKCIEEIDYA</sequence>
<accession>A0A2N7VGM2</accession>
<dbReference type="EMBL" id="PNYB01000036">
    <property type="protein sequence ID" value="PMS16293.1"/>
    <property type="molecule type" value="Genomic_DNA"/>
</dbReference>
<protein>
    <submittedName>
        <fullName evidence="1">Uncharacterized protein</fullName>
    </submittedName>
</protein>
<proteinExistence type="predicted"/>
<name>A0A2N7VGM2_9BURK</name>
<evidence type="ECO:0000313" key="1">
    <source>
        <dbReference type="EMBL" id="PMS16293.1"/>
    </source>
</evidence>